<dbReference type="Pfam" id="PF23055">
    <property type="entry name" value="DUF7041"/>
    <property type="match status" value="1"/>
</dbReference>
<dbReference type="InterPro" id="IPR018247">
    <property type="entry name" value="EF_Hand_1_Ca_BS"/>
</dbReference>
<dbReference type="PROSITE" id="PS00018">
    <property type="entry name" value="EF_HAND_1"/>
    <property type="match status" value="1"/>
</dbReference>
<feature type="region of interest" description="Disordered" evidence="1">
    <location>
        <begin position="96"/>
        <end position="120"/>
    </location>
</feature>
<feature type="region of interest" description="Disordered" evidence="1">
    <location>
        <begin position="679"/>
        <end position="840"/>
    </location>
</feature>
<dbReference type="PANTHER" id="PTHR33327:SF3">
    <property type="entry name" value="RNA-DIRECTED DNA POLYMERASE"/>
    <property type="match status" value="1"/>
</dbReference>
<evidence type="ECO:0000256" key="1">
    <source>
        <dbReference type="SAM" id="MobiDB-lite"/>
    </source>
</evidence>
<dbReference type="Proteomes" id="UP001627154">
    <property type="component" value="Unassembled WGS sequence"/>
</dbReference>
<gene>
    <name evidence="3" type="ORF">TKK_012506</name>
</gene>
<keyword evidence="4" id="KW-1185">Reference proteome</keyword>
<dbReference type="EMBL" id="JBJJXI010000100">
    <property type="protein sequence ID" value="KAL3393275.1"/>
    <property type="molecule type" value="Genomic_DNA"/>
</dbReference>
<dbReference type="AlphaFoldDB" id="A0ABD2WK29"/>
<evidence type="ECO:0000313" key="4">
    <source>
        <dbReference type="Proteomes" id="UP001627154"/>
    </source>
</evidence>
<feature type="compositionally biased region" description="Basic and acidic residues" evidence="1">
    <location>
        <begin position="696"/>
        <end position="713"/>
    </location>
</feature>
<evidence type="ECO:0000259" key="2">
    <source>
        <dbReference type="Pfam" id="PF23055"/>
    </source>
</evidence>
<sequence length="840" mass="94677">MADGSSTGSDNALPRVPDDSRLHLLRELFGGLSQSDSVESTDTSNSDDISFKELTESIKLLSENVKDLRSSSSSSSSSRGVLSSVKSDNHIDLLSLDIQSGGGGSSQSTRYAPPINSQPTLRDFDPFDVLNLPSHERSASAVNSFACPAPQSGVSASAVRKFSHFPTFWRQTPELWIEEIEEKFSSLGITSDREKFHYTLTSLGGDIVAEVADSTRNLPKENRFEALKNILIRKYVEHPKALMNKFYESLSGPQCNRRPSEFLDALCGTGSSFLNRDAILQFWKLKLPAQIAVHLSAVVNTGNEQEAVARADEVYFQLQNNGRVIHKIDTSKTVNFVDSDSNQEAKFQGFVMEIKEAILELSRSISRTNAPNYRQSRRESSGPYCFYHTKYKEKALKCPPDANCKWKEINGADFIYAYKLLIDLFNKQLLRPDNSVFAAGEVINAPSFSLCLLTTDQKYRDLLLDYPMLYDAKQRRPLKEMNVSHAIITDGPPVAERHRLRTRPILDTDMSPAEMLYGNVLRIPGIFCEFDDDDPDTKAFKDTFLKHMINTGPFNVEHHINKKPFYYQDLDTCTHVYKLVFPKKSSMARPYTGPHRVIYKDPERKYFDIDIDGKQYRSTTQHLKPAFVTVNEIPGFENWQPLQAIVDNVERENLIGENYNIRENLDLVQLEEIEIDRVPLEKQRNEENPPAGPSRGDPRRDVSPPVDRSDQKRSSSGSRSNDLYDRGPSIPRNPSPSKSIHELDSVRGPLIGQGLHEPCPPQNTNRDTFPEFLARPPSILDEGEESMVIDDGGNYSIPSDILNYDDDVGNSQPKAPLCSKAQKRKSDEQLEDVTTSKRCK</sequence>
<name>A0ABD2WK29_9HYME</name>
<accession>A0ABD2WK29</accession>
<reference evidence="3 4" key="1">
    <citation type="journal article" date="2024" name="bioRxiv">
        <title>A reference genome for Trichogramma kaykai: A tiny desert-dwelling parasitoid wasp with competing sex-ratio distorters.</title>
        <authorList>
            <person name="Culotta J."/>
            <person name="Lindsey A.R."/>
        </authorList>
    </citation>
    <scope>NUCLEOTIDE SEQUENCE [LARGE SCALE GENOMIC DNA]</scope>
    <source>
        <strain evidence="3 4">KSX58</strain>
    </source>
</reference>
<dbReference type="PANTHER" id="PTHR33327">
    <property type="entry name" value="ENDONUCLEASE"/>
    <property type="match status" value="1"/>
</dbReference>
<evidence type="ECO:0000313" key="3">
    <source>
        <dbReference type="EMBL" id="KAL3393275.1"/>
    </source>
</evidence>
<dbReference type="InterPro" id="IPR055469">
    <property type="entry name" value="DUF7041"/>
</dbReference>
<feature type="domain" description="DUF7041" evidence="2">
    <location>
        <begin position="166"/>
        <end position="240"/>
    </location>
</feature>
<proteinExistence type="predicted"/>
<comment type="caution">
    <text evidence="3">The sequence shown here is derived from an EMBL/GenBank/DDBJ whole genome shotgun (WGS) entry which is preliminary data.</text>
</comment>
<organism evidence="3 4">
    <name type="scientific">Trichogramma kaykai</name>
    <dbReference type="NCBI Taxonomy" id="54128"/>
    <lineage>
        <taxon>Eukaryota</taxon>
        <taxon>Metazoa</taxon>
        <taxon>Ecdysozoa</taxon>
        <taxon>Arthropoda</taxon>
        <taxon>Hexapoda</taxon>
        <taxon>Insecta</taxon>
        <taxon>Pterygota</taxon>
        <taxon>Neoptera</taxon>
        <taxon>Endopterygota</taxon>
        <taxon>Hymenoptera</taxon>
        <taxon>Apocrita</taxon>
        <taxon>Proctotrupomorpha</taxon>
        <taxon>Chalcidoidea</taxon>
        <taxon>Trichogrammatidae</taxon>
        <taxon>Trichogramma</taxon>
    </lineage>
</organism>
<protein>
    <recommendedName>
        <fullName evidence="2">DUF7041 domain-containing protein</fullName>
    </recommendedName>
</protein>